<evidence type="ECO:0000313" key="3">
    <source>
        <dbReference type="Proteomes" id="UP000008021"/>
    </source>
</evidence>
<feature type="compositionally biased region" description="Gly residues" evidence="1">
    <location>
        <begin position="46"/>
        <end position="63"/>
    </location>
</feature>
<proteinExistence type="predicted"/>
<keyword evidence="3" id="KW-1185">Reference proteome</keyword>
<dbReference type="Proteomes" id="UP000008021">
    <property type="component" value="Chromosome 4"/>
</dbReference>
<dbReference type="AlphaFoldDB" id="A0A0E0D9V0"/>
<organism evidence="2">
    <name type="scientific">Oryza meridionalis</name>
    <dbReference type="NCBI Taxonomy" id="40149"/>
    <lineage>
        <taxon>Eukaryota</taxon>
        <taxon>Viridiplantae</taxon>
        <taxon>Streptophyta</taxon>
        <taxon>Embryophyta</taxon>
        <taxon>Tracheophyta</taxon>
        <taxon>Spermatophyta</taxon>
        <taxon>Magnoliopsida</taxon>
        <taxon>Liliopsida</taxon>
        <taxon>Poales</taxon>
        <taxon>Poaceae</taxon>
        <taxon>BOP clade</taxon>
        <taxon>Oryzoideae</taxon>
        <taxon>Oryzeae</taxon>
        <taxon>Oryzinae</taxon>
        <taxon>Oryza</taxon>
    </lineage>
</organism>
<reference evidence="2" key="1">
    <citation type="submission" date="2015-04" db="UniProtKB">
        <authorList>
            <consortium name="EnsemblPlants"/>
        </authorList>
    </citation>
    <scope>IDENTIFICATION</scope>
</reference>
<name>A0A0E0D9V0_9ORYZ</name>
<dbReference type="EnsemblPlants" id="OMERI04G00060.2">
    <property type="protein sequence ID" value="OMERI04G00060.2"/>
    <property type="gene ID" value="OMERI04G00060"/>
</dbReference>
<evidence type="ECO:0000313" key="2">
    <source>
        <dbReference type="EnsemblPlants" id="OMERI04G00060.2"/>
    </source>
</evidence>
<evidence type="ECO:0000256" key="1">
    <source>
        <dbReference type="SAM" id="MobiDB-lite"/>
    </source>
</evidence>
<feature type="region of interest" description="Disordered" evidence="1">
    <location>
        <begin position="1"/>
        <end position="71"/>
    </location>
</feature>
<sequence>MREKVDKEECGVEAPPLRLLDCPGGGAASRKPSPSPLGGETKRRTTGGGGGGRTTGSGGGGGGGRRKGERGTGNAAIFIGFGVQQQEVFAAALFFFSFFALPSHEARKNNIIRNELNHFFPIKITHGLYPPLSLKK</sequence>
<reference evidence="2" key="2">
    <citation type="submission" date="2018-05" db="EMBL/GenBank/DDBJ databases">
        <title>OmerRS3 (Oryza meridionalis Reference Sequence Version 3).</title>
        <authorList>
            <person name="Zhang J."/>
            <person name="Kudrna D."/>
            <person name="Lee S."/>
            <person name="Talag J."/>
            <person name="Welchert J."/>
            <person name="Wing R.A."/>
        </authorList>
    </citation>
    <scope>NUCLEOTIDE SEQUENCE [LARGE SCALE GENOMIC DNA]</scope>
    <source>
        <strain evidence="2">cv. OR44</strain>
    </source>
</reference>
<dbReference type="HOGENOM" id="CLU_1878731_0_0_1"/>
<protein>
    <submittedName>
        <fullName evidence="2">Uncharacterized protein</fullName>
    </submittedName>
</protein>
<accession>A0A0E0D9V0</accession>
<dbReference type="Gramene" id="OMERI04G00060.2">
    <property type="protein sequence ID" value="OMERI04G00060.2"/>
    <property type="gene ID" value="OMERI04G00060"/>
</dbReference>
<feature type="compositionally biased region" description="Basic and acidic residues" evidence="1">
    <location>
        <begin position="1"/>
        <end position="10"/>
    </location>
</feature>